<organism evidence="2 3">
    <name type="scientific">Candidatus Woesebacteria bacterium GW2011_GWA1_40_45</name>
    <dbReference type="NCBI Taxonomy" id="1618554"/>
    <lineage>
        <taxon>Bacteria</taxon>
        <taxon>Candidatus Woeseibacteriota</taxon>
    </lineage>
</organism>
<dbReference type="InterPro" id="IPR048466">
    <property type="entry name" value="DNA_pol3_delta-like_C"/>
</dbReference>
<feature type="domain" description="DNA polymerase III delta subunit-like C-terminal" evidence="1">
    <location>
        <begin position="117"/>
        <end position="221"/>
    </location>
</feature>
<reference evidence="2 3" key="1">
    <citation type="journal article" date="2015" name="Nature">
        <title>rRNA introns, odd ribosomes, and small enigmatic genomes across a large radiation of phyla.</title>
        <authorList>
            <person name="Brown C.T."/>
            <person name="Hug L.A."/>
            <person name="Thomas B.C."/>
            <person name="Sharon I."/>
            <person name="Castelle C.J."/>
            <person name="Singh A."/>
            <person name="Wilkins M.J."/>
            <person name="Williams K.H."/>
            <person name="Banfield J.F."/>
        </authorList>
    </citation>
    <scope>NUCLEOTIDE SEQUENCE [LARGE SCALE GENOMIC DNA]</scope>
</reference>
<dbReference type="AlphaFoldDB" id="A0A0G0SF50"/>
<dbReference type="GO" id="GO:0006260">
    <property type="term" value="P:DNA replication"/>
    <property type="evidence" value="ECO:0007669"/>
    <property type="project" value="InterPro"/>
</dbReference>
<dbReference type="Proteomes" id="UP000034613">
    <property type="component" value="Unassembled WGS sequence"/>
</dbReference>
<dbReference type="InterPro" id="IPR008921">
    <property type="entry name" value="DNA_pol3_clamp-load_cplx_C"/>
</dbReference>
<evidence type="ECO:0000313" key="2">
    <source>
        <dbReference type="EMBL" id="KKR63404.1"/>
    </source>
</evidence>
<dbReference type="Pfam" id="PF21694">
    <property type="entry name" value="DNA_pol3_delta_C"/>
    <property type="match status" value="1"/>
</dbReference>
<proteinExistence type="predicted"/>
<dbReference type="GO" id="GO:0003677">
    <property type="term" value="F:DNA binding"/>
    <property type="evidence" value="ECO:0007669"/>
    <property type="project" value="InterPro"/>
</dbReference>
<dbReference type="EMBL" id="LBZB01000005">
    <property type="protein sequence ID" value="KKR63404.1"/>
    <property type="molecule type" value="Genomic_DNA"/>
</dbReference>
<evidence type="ECO:0000313" key="3">
    <source>
        <dbReference type="Proteomes" id="UP000034613"/>
    </source>
</evidence>
<accession>A0A0G0SF50</accession>
<dbReference type="SUPFAM" id="SSF48019">
    <property type="entry name" value="post-AAA+ oligomerization domain-like"/>
    <property type="match status" value="1"/>
</dbReference>
<name>A0A0G0SF50_9BACT</name>
<sequence length="225" mass="26223">MKLIVLHGDYSRKSQDRLDDFISSAKKRGWDIKKINSNFNLDISEQLSATSLFQKESLFILEDIKKISQKDIDWIKKRGKDSGLTLIIYHQGFIPKKVLDSFPKDAKIEEFKLPRLIFTFLDSIYPKNVKKVLVLFHELIKNEPVEFVFALMARHLRDLYWVRVEPKSLPYPSWRVGKLKGQSSKFKFETLKDLIARMAEIDIAVKTSKSDLISSLDLLIVFSLE</sequence>
<comment type="caution">
    <text evidence="2">The sequence shown here is derived from an EMBL/GenBank/DDBJ whole genome shotgun (WGS) entry which is preliminary data.</text>
</comment>
<protein>
    <recommendedName>
        <fullName evidence="1">DNA polymerase III delta subunit-like C-terminal domain-containing protein</fullName>
    </recommendedName>
</protein>
<gene>
    <name evidence="2" type="ORF">UU03_C0005G0010</name>
</gene>
<dbReference type="Gene3D" id="1.20.272.10">
    <property type="match status" value="1"/>
</dbReference>
<evidence type="ECO:0000259" key="1">
    <source>
        <dbReference type="Pfam" id="PF21694"/>
    </source>
</evidence>